<accession>A0A4Z2EPW9</accession>
<keyword evidence="2" id="KW-1185">Reference proteome</keyword>
<gene>
    <name evidence="1" type="ORF">EYF80_059405</name>
</gene>
<reference evidence="1 2" key="1">
    <citation type="submission" date="2019-03" db="EMBL/GenBank/DDBJ databases">
        <title>First draft genome of Liparis tanakae, snailfish: a comprehensive survey of snailfish specific genes.</title>
        <authorList>
            <person name="Kim W."/>
            <person name="Song I."/>
            <person name="Jeong J.-H."/>
            <person name="Kim D."/>
            <person name="Kim S."/>
            <person name="Ryu S."/>
            <person name="Song J.Y."/>
            <person name="Lee S.K."/>
        </authorList>
    </citation>
    <scope>NUCLEOTIDE SEQUENCE [LARGE SCALE GENOMIC DNA]</scope>
    <source>
        <tissue evidence="1">Muscle</tissue>
    </source>
</reference>
<comment type="caution">
    <text evidence="1">The sequence shown here is derived from an EMBL/GenBank/DDBJ whole genome shotgun (WGS) entry which is preliminary data.</text>
</comment>
<organism evidence="1 2">
    <name type="scientific">Liparis tanakae</name>
    <name type="common">Tanaka's snailfish</name>
    <dbReference type="NCBI Taxonomy" id="230148"/>
    <lineage>
        <taxon>Eukaryota</taxon>
        <taxon>Metazoa</taxon>
        <taxon>Chordata</taxon>
        <taxon>Craniata</taxon>
        <taxon>Vertebrata</taxon>
        <taxon>Euteleostomi</taxon>
        <taxon>Actinopterygii</taxon>
        <taxon>Neopterygii</taxon>
        <taxon>Teleostei</taxon>
        <taxon>Neoteleostei</taxon>
        <taxon>Acanthomorphata</taxon>
        <taxon>Eupercaria</taxon>
        <taxon>Perciformes</taxon>
        <taxon>Cottioidei</taxon>
        <taxon>Cottales</taxon>
        <taxon>Liparidae</taxon>
        <taxon>Liparis</taxon>
    </lineage>
</organism>
<dbReference type="Proteomes" id="UP000314294">
    <property type="component" value="Unassembled WGS sequence"/>
</dbReference>
<dbReference type="EMBL" id="SRLO01004478">
    <property type="protein sequence ID" value="TNN30444.1"/>
    <property type="molecule type" value="Genomic_DNA"/>
</dbReference>
<evidence type="ECO:0000313" key="1">
    <source>
        <dbReference type="EMBL" id="TNN30444.1"/>
    </source>
</evidence>
<dbReference type="AlphaFoldDB" id="A0A4Z2EPW9"/>
<evidence type="ECO:0000313" key="2">
    <source>
        <dbReference type="Proteomes" id="UP000314294"/>
    </source>
</evidence>
<proteinExistence type="predicted"/>
<sequence>MVTLIGPRLINRVQFEPTIKVEKIEKTKLSVENATAEQFDWQPSDLGALCGDESRRAGLLRPPPVSLVTSCLLAASRRDAAGHESVPPSE</sequence>
<name>A0A4Z2EPW9_9TELE</name>
<protein>
    <submittedName>
        <fullName evidence="1">Uncharacterized protein</fullName>
    </submittedName>
</protein>